<reference evidence="2" key="1">
    <citation type="journal article" date="2017" name="Appl. Environ. Microbiol.">
        <title>Genomic analysis of Calderihabitans maritimus KKC1, a thermophilic hydrogenogenic carboxydotrophic bacterium isolated from marine sediment.</title>
        <authorList>
            <person name="Omae K."/>
            <person name="Yoneda Y."/>
            <person name="Fukuyama Y."/>
            <person name="Yoshida T."/>
            <person name="Sako Y."/>
        </authorList>
    </citation>
    <scope>NUCLEOTIDE SEQUENCE [LARGE SCALE GENOMIC DNA]</scope>
    <source>
        <strain evidence="2">KKC1</strain>
    </source>
</reference>
<evidence type="ECO:0000313" key="2">
    <source>
        <dbReference type="Proteomes" id="UP000197032"/>
    </source>
</evidence>
<dbReference type="Gene3D" id="3.10.450.50">
    <property type="match status" value="1"/>
</dbReference>
<dbReference type="Proteomes" id="UP000197032">
    <property type="component" value="Unassembled WGS sequence"/>
</dbReference>
<keyword evidence="2" id="KW-1185">Reference proteome</keyword>
<name>A0A1Z5HRE6_9FIRM</name>
<protein>
    <submittedName>
        <fullName evidence="1">SEC-C motif domain-containing protein</fullName>
    </submittedName>
</protein>
<dbReference type="AlphaFoldDB" id="A0A1Z5HRE6"/>
<comment type="caution">
    <text evidence="1">The sequence shown here is derived from an EMBL/GenBank/DDBJ whole genome shotgun (WGS) entry which is preliminary data.</text>
</comment>
<dbReference type="OrthoDB" id="6399948at2"/>
<dbReference type="EMBL" id="BDGJ01000052">
    <property type="protein sequence ID" value="GAW92099.1"/>
    <property type="molecule type" value="Genomic_DNA"/>
</dbReference>
<sequence length="462" mass="53472">MKNLAGYFDFERNEPCPCGSGRKYKKCCRNTVEDYYMSWREKDWSLMEPPFAQALAALCGLRPDRDERVPGVEEVEEALSYIEDNFFQKEKEEDLVAFLSGMANEFMRLLKEDEYFRHIRLSLDEAVDLSEHLDEHVSELGQDPDREAFENVFEAVMTEWLEKMGEEENGDLAWKIFFGLRQKGYALRERAALLFALKLFSEKIRTATNPFWEAVVRVSIFEAWKGMEELEKFRENEGKVTMEEILEKYPIIKKDISQRHYIKLLPAIGLILTGRLEFKLPAYAVLGGILKAVEHQAKRVLEEGKSDFPAEDLSEKLKDLSPDDELNRLLVETAWDIDYEIFVDTAVTFLDNWLHNEGKDETEEVREAVKVLKESFGDSLVDSSATVYFMHYVLCLAHAFGRREASLPVLGDEKGPGIAWEQIYTPEGLEAYARYLEKMGKPEAAEHVRRVKEEVLLNKVQP</sequence>
<gene>
    <name evidence="1" type="ORF">KKC1_12580</name>
</gene>
<dbReference type="InterPro" id="IPR004027">
    <property type="entry name" value="SEC_C_motif"/>
</dbReference>
<dbReference type="SUPFAM" id="SSF103642">
    <property type="entry name" value="Sec-C motif"/>
    <property type="match status" value="1"/>
</dbReference>
<evidence type="ECO:0000313" key="1">
    <source>
        <dbReference type="EMBL" id="GAW92099.1"/>
    </source>
</evidence>
<dbReference type="Pfam" id="PF02810">
    <property type="entry name" value="SEC-C"/>
    <property type="match status" value="1"/>
</dbReference>
<accession>A0A1Z5HRE6</accession>
<organism evidence="1 2">
    <name type="scientific">Calderihabitans maritimus</name>
    <dbReference type="NCBI Taxonomy" id="1246530"/>
    <lineage>
        <taxon>Bacteria</taxon>
        <taxon>Bacillati</taxon>
        <taxon>Bacillota</taxon>
        <taxon>Clostridia</taxon>
        <taxon>Neomoorellales</taxon>
        <taxon>Calderihabitantaceae</taxon>
        <taxon>Calderihabitans</taxon>
    </lineage>
</organism>
<proteinExistence type="predicted"/>